<comment type="cofactor">
    <cofactor evidence="10">
        <name>Zn(2+)</name>
        <dbReference type="ChEBI" id="CHEBI:29105"/>
    </cofactor>
    <text evidence="10">Binds 1 zinc ion per subunit.</text>
</comment>
<name>A0ABZ0ILN9_9BACT</name>
<dbReference type="Gene3D" id="1.10.40.50">
    <property type="entry name" value="Probable gtpase engc, domain 3"/>
    <property type="match status" value="1"/>
</dbReference>
<evidence type="ECO:0000256" key="5">
    <source>
        <dbReference type="ARBA" id="ARBA00022741"/>
    </source>
</evidence>
<protein>
    <recommendedName>
        <fullName evidence="10">Small ribosomal subunit biogenesis GTPase RsgA</fullName>
        <ecNumber evidence="10">3.6.1.-</ecNumber>
    </recommendedName>
</protein>
<comment type="subunit">
    <text evidence="10">Monomer. Associates with 30S ribosomal subunit, binds 16S rRNA.</text>
</comment>
<keyword evidence="6 10" id="KW-0378">Hydrolase</keyword>
<evidence type="ECO:0000256" key="2">
    <source>
        <dbReference type="ARBA" id="ARBA00022517"/>
    </source>
</evidence>
<gene>
    <name evidence="10 13" type="primary">rsgA</name>
    <name evidence="13" type="ORF">RT717_22895</name>
</gene>
<dbReference type="PROSITE" id="PS50936">
    <property type="entry name" value="ENGC_GTPASE"/>
    <property type="match status" value="1"/>
</dbReference>
<accession>A0ABZ0ILN9</accession>
<feature type="binding site" evidence="10">
    <location>
        <position position="293"/>
    </location>
    <ligand>
        <name>Zn(2+)</name>
        <dbReference type="ChEBI" id="CHEBI:29105"/>
    </ligand>
</feature>
<evidence type="ECO:0000256" key="9">
    <source>
        <dbReference type="ARBA" id="ARBA00023134"/>
    </source>
</evidence>
<dbReference type="Pfam" id="PF03193">
    <property type="entry name" value="RsgA_GTPase"/>
    <property type="match status" value="1"/>
</dbReference>
<keyword evidence="9 10" id="KW-0342">GTP-binding</keyword>
<keyword evidence="2 10" id="KW-0690">Ribosome biogenesis</keyword>
<keyword evidence="1 10" id="KW-0963">Cytoplasm</keyword>
<feature type="binding site" evidence="10">
    <location>
        <position position="280"/>
    </location>
    <ligand>
        <name>Zn(2+)</name>
        <dbReference type="ChEBI" id="CHEBI:29105"/>
    </ligand>
</feature>
<feature type="binding site" evidence="10">
    <location>
        <position position="285"/>
    </location>
    <ligand>
        <name>Zn(2+)</name>
        <dbReference type="ChEBI" id="CHEBI:29105"/>
    </ligand>
</feature>
<dbReference type="InterPro" id="IPR027417">
    <property type="entry name" value="P-loop_NTPase"/>
</dbReference>
<dbReference type="PROSITE" id="PS51721">
    <property type="entry name" value="G_CP"/>
    <property type="match status" value="1"/>
</dbReference>
<dbReference type="EC" id="3.6.1.-" evidence="10"/>
<reference evidence="13 14" key="1">
    <citation type="journal article" date="2023" name="Microbiol. Resour. Announc.">
        <title>Complete Genome Sequence of Imperialibacter roseus strain P4T.</title>
        <authorList>
            <person name="Tizabi D.R."/>
            <person name="Bachvaroff T."/>
            <person name="Hill R.T."/>
        </authorList>
    </citation>
    <scope>NUCLEOTIDE SEQUENCE [LARGE SCALE GENOMIC DNA]</scope>
    <source>
        <strain evidence="13 14">P4T</strain>
    </source>
</reference>
<evidence type="ECO:0000256" key="3">
    <source>
        <dbReference type="ARBA" id="ARBA00022723"/>
    </source>
</evidence>
<feature type="domain" description="CP-type G" evidence="12">
    <location>
        <begin position="102"/>
        <end position="257"/>
    </location>
</feature>
<comment type="similarity">
    <text evidence="10">Belongs to the TRAFAC class YlqF/YawG GTPase family. RsgA subfamily.</text>
</comment>
<keyword evidence="3 10" id="KW-0479">Metal-binding</keyword>
<evidence type="ECO:0000256" key="4">
    <source>
        <dbReference type="ARBA" id="ARBA00022730"/>
    </source>
</evidence>
<dbReference type="PANTHER" id="PTHR32120">
    <property type="entry name" value="SMALL RIBOSOMAL SUBUNIT BIOGENESIS GTPASE RSGA"/>
    <property type="match status" value="1"/>
</dbReference>
<dbReference type="EMBL" id="CP136051">
    <property type="protein sequence ID" value="WOK05928.1"/>
    <property type="molecule type" value="Genomic_DNA"/>
</dbReference>
<evidence type="ECO:0000256" key="8">
    <source>
        <dbReference type="ARBA" id="ARBA00022884"/>
    </source>
</evidence>
<evidence type="ECO:0000313" key="14">
    <source>
        <dbReference type="Proteomes" id="UP001302349"/>
    </source>
</evidence>
<dbReference type="PANTHER" id="PTHR32120:SF10">
    <property type="entry name" value="SMALL RIBOSOMAL SUBUNIT BIOGENESIS GTPASE RSGA"/>
    <property type="match status" value="1"/>
</dbReference>
<keyword evidence="14" id="KW-1185">Reference proteome</keyword>
<evidence type="ECO:0000259" key="12">
    <source>
        <dbReference type="PROSITE" id="PS51721"/>
    </source>
</evidence>
<dbReference type="InterPro" id="IPR030378">
    <property type="entry name" value="G_CP_dom"/>
</dbReference>
<comment type="function">
    <text evidence="10">One of several proteins that assist in the late maturation steps of the functional core of the 30S ribosomal subunit. Helps release RbfA from mature subunits. May play a role in the assembly of ribosomal proteins into the subunit. Circularly permuted GTPase that catalyzes slow GTP hydrolysis, GTPase activity is stimulated by the 30S ribosomal subunit.</text>
</comment>
<evidence type="ECO:0000256" key="1">
    <source>
        <dbReference type="ARBA" id="ARBA00022490"/>
    </source>
</evidence>
<organism evidence="13 14">
    <name type="scientific">Imperialibacter roseus</name>
    <dbReference type="NCBI Taxonomy" id="1324217"/>
    <lineage>
        <taxon>Bacteria</taxon>
        <taxon>Pseudomonadati</taxon>
        <taxon>Bacteroidota</taxon>
        <taxon>Cytophagia</taxon>
        <taxon>Cytophagales</taxon>
        <taxon>Flammeovirgaceae</taxon>
        <taxon>Imperialibacter</taxon>
    </lineage>
</organism>
<keyword evidence="4 10" id="KW-0699">rRNA-binding</keyword>
<feature type="binding site" evidence="10">
    <location>
        <begin position="148"/>
        <end position="151"/>
    </location>
    <ligand>
        <name>GTP</name>
        <dbReference type="ChEBI" id="CHEBI:37565"/>
    </ligand>
</feature>
<dbReference type="InterPro" id="IPR004881">
    <property type="entry name" value="Ribosome_biogen_GTPase_RsgA"/>
</dbReference>
<feature type="domain" description="EngC GTPase" evidence="11">
    <location>
        <begin position="111"/>
        <end position="255"/>
    </location>
</feature>
<proteinExistence type="inferred from homology"/>
<evidence type="ECO:0000256" key="7">
    <source>
        <dbReference type="ARBA" id="ARBA00022833"/>
    </source>
</evidence>
<keyword evidence="5 10" id="KW-0547">Nucleotide-binding</keyword>
<evidence type="ECO:0000256" key="6">
    <source>
        <dbReference type="ARBA" id="ARBA00022801"/>
    </source>
</evidence>
<dbReference type="RefSeq" id="WP_317488674.1">
    <property type="nucleotide sequence ID" value="NZ_CP136051.1"/>
</dbReference>
<evidence type="ECO:0000259" key="11">
    <source>
        <dbReference type="PROSITE" id="PS50936"/>
    </source>
</evidence>
<dbReference type="SUPFAM" id="SSF52540">
    <property type="entry name" value="P-loop containing nucleoside triphosphate hydrolases"/>
    <property type="match status" value="1"/>
</dbReference>
<feature type="binding site" evidence="10">
    <location>
        <begin position="199"/>
        <end position="207"/>
    </location>
    <ligand>
        <name>GTP</name>
        <dbReference type="ChEBI" id="CHEBI:37565"/>
    </ligand>
</feature>
<evidence type="ECO:0000256" key="10">
    <source>
        <dbReference type="HAMAP-Rule" id="MF_01820"/>
    </source>
</evidence>
<dbReference type="HAMAP" id="MF_01820">
    <property type="entry name" value="GTPase_RsgA"/>
    <property type="match status" value="1"/>
</dbReference>
<feature type="binding site" evidence="10">
    <location>
        <position position="287"/>
    </location>
    <ligand>
        <name>Zn(2+)</name>
        <dbReference type="ChEBI" id="CHEBI:29105"/>
    </ligand>
</feature>
<evidence type="ECO:0000313" key="13">
    <source>
        <dbReference type="EMBL" id="WOK05928.1"/>
    </source>
</evidence>
<comment type="subcellular location">
    <subcellularLocation>
        <location evidence="10">Cytoplasm</location>
    </subcellularLocation>
</comment>
<dbReference type="CDD" id="cd01854">
    <property type="entry name" value="YjeQ_EngC"/>
    <property type="match status" value="1"/>
</dbReference>
<dbReference type="Gene3D" id="3.40.50.300">
    <property type="entry name" value="P-loop containing nucleotide triphosphate hydrolases"/>
    <property type="match status" value="1"/>
</dbReference>
<dbReference type="InterPro" id="IPR010914">
    <property type="entry name" value="RsgA_GTPase_dom"/>
</dbReference>
<keyword evidence="8 10" id="KW-0694">RNA-binding</keyword>
<keyword evidence="7 10" id="KW-0862">Zinc</keyword>
<dbReference type="Proteomes" id="UP001302349">
    <property type="component" value="Chromosome"/>
</dbReference>
<sequence>MEYNHLSPLGWNTYFENQITQDERELIVGKVSIENKTNYQVLAAGETYIAEATGRLFYMAETDAELPKVGDWVLMMEIDKGKAVIQKVLQRQSVISRKVPGKKLEEQIIATNIDKLFIVQGLDSNFNLARLERYLALAQNVEPIIVLNKADLCPHPEDIVRQVKERIKNVEIVVAAALQNQVSTLHPYIKAGSTIAIVGSSGVGKSTIINSLIGRPFMATGEVRELDSKGRHTTTSRHLMLLESGGVLIDTPGMRELQLWGDQYSLSTSFEDIEALSEHCKFKNCTHTDEKGCAITQALDEGSVDEAHWINYVKMIKELAYLETRQDVSAMLERKNKWKKIHKEQRELYKRRNI</sequence>
<dbReference type="NCBIfam" id="TIGR00157">
    <property type="entry name" value="ribosome small subunit-dependent GTPase A"/>
    <property type="match status" value="1"/>
</dbReference>